<evidence type="ECO:0000313" key="3">
    <source>
        <dbReference type="Proteomes" id="UP000636709"/>
    </source>
</evidence>
<feature type="transmembrane region" description="Helical" evidence="1">
    <location>
        <begin position="74"/>
        <end position="96"/>
    </location>
</feature>
<name>A0A835ELF1_9POAL</name>
<feature type="transmembrane region" description="Helical" evidence="1">
    <location>
        <begin position="12"/>
        <end position="33"/>
    </location>
</feature>
<keyword evidence="1" id="KW-0472">Membrane</keyword>
<accession>A0A835ELF1</accession>
<sequence length="251" mass="27676">MSVQPQYSSNINCVSGCVYSLLSFCGPIITLWSTASTEATTAFHSWLNLLASALGCFAWLLFSLSQLHGEAGQIVGAAAVVVNAIGFAFYAMYIVIKLAAADYLGTMACSGVILVFFGAYISAILVSVYGPIKRESREALIISFVPFVLQIISQVIPLVTVCSLLWSMIFPPENQQRPEHINRRKGRKKKKVSNFGLSLFWVAYCSMIYEHDFFQLANDVGAVLALLSMFLYLVYTLRPHDMDYPPAPAEV</sequence>
<feature type="transmembrane region" description="Helical" evidence="1">
    <location>
        <begin position="215"/>
        <end position="235"/>
    </location>
</feature>
<dbReference type="AlphaFoldDB" id="A0A835ELF1"/>
<keyword evidence="3" id="KW-1185">Reference proteome</keyword>
<protein>
    <recommendedName>
        <fullName evidence="4">Sugar transporter SWEET</fullName>
    </recommendedName>
</protein>
<evidence type="ECO:0000313" key="2">
    <source>
        <dbReference type="EMBL" id="KAF8695874.1"/>
    </source>
</evidence>
<feature type="transmembrane region" description="Helical" evidence="1">
    <location>
        <begin position="141"/>
        <end position="171"/>
    </location>
</feature>
<keyword evidence="1" id="KW-1133">Transmembrane helix</keyword>
<keyword evidence="1" id="KW-0812">Transmembrane</keyword>
<dbReference type="OrthoDB" id="595512at2759"/>
<proteinExistence type="predicted"/>
<reference evidence="2" key="1">
    <citation type="submission" date="2020-07" db="EMBL/GenBank/DDBJ databases">
        <title>Genome sequence and genetic diversity analysis of an under-domesticated orphan crop, white fonio (Digitaria exilis).</title>
        <authorList>
            <person name="Bennetzen J.L."/>
            <person name="Chen S."/>
            <person name="Ma X."/>
            <person name="Wang X."/>
            <person name="Yssel A.E.J."/>
            <person name="Chaluvadi S.R."/>
            <person name="Johnson M."/>
            <person name="Gangashetty P."/>
            <person name="Hamidou F."/>
            <person name="Sanogo M.D."/>
            <person name="Zwaenepoel A."/>
            <person name="Wallace J."/>
            <person name="Van De Peer Y."/>
            <person name="Van Deynze A."/>
        </authorList>
    </citation>
    <scope>NUCLEOTIDE SEQUENCE</scope>
    <source>
        <tissue evidence="2">Leaves</tissue>
    </source>
</reference>
<evidence type="ECO:0000256" key="1">
    <source>
        <dbReference type="SAM" id="Phobius"/>
    </source>
</evidence>
<gene>
    <name evidence="2" type="ORF">HU200_036750</name>
</gene>
<organism evidence="2 3">
    <name type="scientific">Digitaria exilis</name>
    <dbReference type="NCBI Taxonomy" id="1010633"/>
    <lineage>
        <taxon>Eukaryota</taxon>
        <taxon>Viridiplantae</taxon>
        <taxon>Streptophyta</taxon>
        <taxon>Embryophyta</taxon>
        <taxon>Tracheophyta</taxon>
        <taxon>Spermatophyta</taxon>
        <taxon>Magnoliopsida</taxon>
        <taxon>Liliopsida</taxon>
        <taxon>Poales</taxon>
        <taxon>Poaceae</taxon>
        <taxon>PACMAD clade</taxon>
        <taxon>Panicoideae</taxon>
        <taxon>Panicodae</taxon>
        <taxon>Paniceae</taxon>
        <taxon>Anthephorinae</taxon>
        <taxon>Digitaria</taxon>
    </lineage>
</organism>
<dbReference type="Proteomes" id="UP000636709">
    <property type="component" value="Unassembled WGS sequence"/>
</dbReference>
<feature type="transmembrane region" description="Helical" evidence="1">
    <location>
        <begin position="45"/>
        <end position="62"/>
    </location>
</feature>
<feature type="transmembrane region" description="Helical" evidence="1">
    <location>
        <begin position="103"/>
        <end position="129"/>
    </location>
</feature>
<evidence type="ECO:0008006" key="4">
    <source>
        <dbReference type="Google" id="ProtNLM"/>
    </source>
</evidence>
<dbReference type="EMBL" id="JACEFO010001882">
    <property type="protein sequence ID" value="KAF8695874.1"/>
    <property type="molecule type" value="Genomic_DNA"/>
</dbReference>
<comment type="caution">
    <text evidence="2">The sequence shown here is derived from an EMBL/GenBank/DDBJ whole genome shotgun (WGS) entry which is preliminary data.</text>
</comment>